<evidence type="ECO:0000313" key="1">
    <source>
        <dbReference type="EMBL" id="BBM86378.1"/>
    </source>
</evidence>
<dbReference type="KEGG" id="uam:UABAM_04764"/>
<organism evidence="1 2">
    <name type="scientific">Uabimicrobium amorphum</name>
    <dbReference type="NCBI Taxonomy" id="2596890"/>
    <lineage>
        <taxon>Bacteria</taxon>
        <taxon>Pseudomonadati</taxon>
        <taxon>Planctomycetota</taxon>
        <taxon>Candidatus Uabimicrobiia</taxon>
        <taxon>Candidatus Uabimicrobiales</taxon>
        <taxon>Candidatus Uabimicrobiaceae</taxon>
        <taxon>Candidatus Uabimicrobium</taxon>
    </lineage>
</organism>
<dbReference type="EMBL" id="AP019860">
    <property type="protein sequence ID" value="BBM86378.1"/>
    <property type="molecule type" value="Genomic_DNA"/>
</dbReference>
<gene>
    <name evidence="1" type="ORF">UABAM_04764</name>
</gene>
<reference evidence="1 2" key="1">
    <citation type="submission" date="2019-08" db="EMBL/GenBank/DDBJ databases">
        <title>Complete genome sequence of Candidatus Uab amorphum.</title>
        <authorList>
            <person name="Shiratori T."/>
            <person name="Suzuki S."/>
            <person name="Kakizawa Y."/>
            <person name="Ishida K."/>
        </authorList>
    </citation>
    <scope>NUCLEOTIDE SEQUENCE [LARGE SCALE GENOMIC DNA]</scope>
    <source>
        <strain evidence="1 2">SRT547</strain>
    </source>
</reference>
<dbReference type="Proteomes" id="UP000326354">
    <property type="component" value="Chromosome"/>
</dbReference>
<keyword evidence="2" id="KW-1185">Reference proteome</keyword>
<dbReference type="RefSeq" id="WP_151970438.1">
    <property type="nucleotide sequence ID" value="NZ_AP019860.1"/>
</dbReference>
<name>A0A5S9F599_UABAM</name>
<sequence>MRSISRSWGMREEEHFVDFPCDGVLQERDDALYRAVSVNASSKTVFRWLCQMRVAPYSYDLIDNLGRKSPQKIIPGLDQLQIGQRVMFIFNIVDFEQNKHITIHTRKQSFLAKLFGYVVVSYCVFPDKSGCRLVVKLVIQYPNTIVKWLFGPILAWGDLFMMRRQLLNFKKLSEHSDTIIE</sequence>
<dbReference type="OrthoDB" id="3255669at2"/>
<proteinExistence type="predicted"/>
<dbReference type="AlphaFoldDB" id="A0A5S9F599"/>
<evidence type="ECO:0000313" key="2">
    <source>
        <dbReference type="Proteomes" id="UP000326354"/>
    </source>
</evidence>
<accession>A0A5S9F599</accession>
<dbReference type="SUPFAM" id="SSF55961">
    <property type="entry name" value="Bet v1-like"/>
    <property type="match status" value="1"/>
</dbReference>
<protein>
    <submittedName>
        <fullName evidence="1">Uncharacterized protein</fullName>
    </submittedName>
</protein>